<dbReference type="PANTHER" id="PTHR23150">
    <property type="entry name" value="SULFATASE MODIFYING FACTOR 1, 2"/>
    <property type="match status" value="1"/>
</dbReference>
<dbReference type="GO" id="GO:0120147">
    <property type="term" value="F:formylglycine-generating oxidase activity"/>
    <property type="evidence" value="ECO:0007669"/>
    <property type="project" value="TreeGrafter"/>
</dbReference>
<dbReference type="GO" id="GO:0004674">
    <property type="term" value="F:protein serine/threonine kinase activity"/>
    <property type="evidence" value="ECO:0007669"/>
    <property type="project" value="UniProtKB-EC"/>
</dbReference>
<dbReference type="InterPro" id="IPR042095">
    <property type="entry name" value="SUMF_sf"/>
</dbReference>
<dbReference type="Pfam" id="PF03781">
    <property type="entry name" value="FGE-sulfatase"/>
    <property type="match status" value="1"/>
</dbReference>
<evidence type="ECO:0000313" key="2">
    <source>
        <dbReference type="EMBL" id="QDV06308.1"/>
    </source>
</evidence>
<protein>
    <submittedName>
        <fullName evidence="2">Serine/threonine-protein kinase pkn1</fullName>
        <ecNumber evidence="2">2.7.11.1</ecNumber>
    </submittedName>
</protein>
<dbReference type="InterPro" id="IPR016187">
    <property type="entry name" value="CTDL_fold"/>
</dbReference>
<keyword evidence="2" id="KW-0808">Transferase</keyword>
<name>A0A518EQE2_9BACT</name>
<feature type="domain" description="Sulfatase-modifying factor enzyme-like" evidence="1">
    <location>
        <begin position="14"/>
        <end position="250"/>
    </location>
</feature>
<keyword evidence="3" id="KW-1185">Reference proteome</keyword>
<sequence length="258" mass="28553">MAAIPAGTVKVEGKTVTVEPFLMDRFEVTNREFESFVKATGFVTESERIGNSVVFFHENARRGLHPFEVVKGATWRHPSGPDSDLRGKSDHPVTHVSWNDAAAYAEWCGKRLATRAEWIHAASGGEEGRLYPWGDEVLPGRRHMMNCWQGTFPLEDEGLDGYRGTAPVGTFPPNGYGLHDVAGNVWEWMGERATVGDGPDDELAMTRGGSFLCREEAAPGFHACHGYQLDRFEWNPISNGNDNIGFRCVKSLPVDGKK</sequence>
<dbReference type="Proteomes" id="UP000320390">
    <property type="component" value="Chromosome"/>
</dbReference>
<dbReference type="AlphaFoldDB" id="A0A518EQE2"/>
<proteinExistence type="predicted"/>
<keyword evidence="2" id="KW-0418">Kinase</keyword>
<gene>
    <name evidence="2" type="primary">pkn1_2</name>
    <name evidence="2" type="ORF">Poly30_18170</name>
</gene>
<dbReference type="InterPro" id="IPR005532">
    <property type="entry name" value="SUMF_dom"/>
</dbReference>
<reference evidence="2 3" key="1">
    <citation type="submission" date="2019-02" db="EMBL/GenBank/DDBJ databases">
        <title>Deep-cultivation of Planctomycetes and their phenomic and genomic characterization uncovers novel biology.</title>
        <authorList>
            <person name="Wiegand S."/>
            <person name="Jogler M."/>
            <person name="Boedeker C."/>
            <person name="Pinto D."/>
            <person name="Vollmers J."/>
            <person name="Rivas-Marin E."/>
            <person name="Kohn T."/>
            <person name="Peeters S.H."/>
            <person name="Heuer A."/>
            <person name="Rast P."/>
            <person name="Oberbeckmann S."/>
            <person name="Bunk B."/>
            <person name="Jeske O."/>
            <person name="Meyerdierks A."/>
            <person name="Storesund J.E."/>
            <person name="Kallscheuer N."/>
            <person name="Luecker S."/>
            <person name="Lage O.M."/>
            <person name="Pohl T."/>
            <person name="Merkel B.J."/>
            <person name="Hornburger P."/>
            <person name="Mueller R.-W."/>
            <person name="Bruemmer F."/>
            <person name="Labrenz M."/>
            <person name="Spormann A.M."/>
            <person name="Op den Camp H."/>
            <person name="Overmann J."/>
            <person name="Amann R."/>
            <person name="Jetten M.S.M."/>
            <person name="Mascher T."/>
            <person name="Medema M.H."/>
            <person name="Devos D.P."/>
            <person name="Kaster A.-K."/>
            <person name="Ovreas L."/>
            <person name="Rohde M."/>
            <person name="Galperin M.Y."/>
            <person name="Jogler C."/>
        </authorList>
    </citation>
    <scope>NUCLEOTIDE SEQUENCE [LARGE SCALE GENOMIC DNA]</scope>
    <source>
        <strain evidence="2 3">Poly30</strain>
    </source>
</reference>
<dbReference type="Gene3D" id="3.90.1580.10">
    <property type="entry name" value="paralog of FGE (formylglycine-generating enzyme)"/>
    <property type="match status" value="1"/>
</dbReference>
<dbReference type="EMBL" id="CP036434">
    <property type="protein sequence ID" value="QDV06308.1"/>
    <property type="molecule type" value="Genomic_DNA"/>
</dbReference>
<accession>A0A518EQE2</accession>
<dbReference type="InterPro" id="IPR051043">
    <property type="entry name" value="Sulfatase_Mod_Factor_Kinase"/>
</dbReference>
<organism evidence="2 3">
    <name type="scientific">Saltatorellus ferox</name>
    <dbReference type="NCBI Taxonomy" id="2528018"/>
    <lineage>
        <taxon>Bacteria</taxon>
        <taxon>Pseudomonadati</taxon>
        <taxon>Planctomycetota</taxon>
        <taxon>Planctomycetia</taxon>
        <taxon>Planctomycetia incertae sedis</taxon>
        <taxon>Saltatorellus</taxon>
    </lineage>
</organism>
<evidence type="ECO:0000313" key="3">
    <source>
        <dbReference type="Proteomes" id="UP000320390"/>
    </source>
</evidence>
<dbReference type="EC" id="2.7.11.1" evidence="2"/>
<dbReference type="SUPFAM" id="SSF56436">
    <property type="entry name" value="C-type lectin-like"/>
    <property type="match status" value="1"/>
</dbReference>
<dbReference type="PANTHER" id="PTHR23150:SF19">
    <property type="entry name" value="FORMYLGLYCINE-GENERATING ENZYME"/>
    <property type="match status" value="1"/>
</dbReference>
<evidence type="ECO:0000259" key="1">
    <source>
        <dbReference type="Pfam" id="PF03781"/>
    </source>
</evidence>
<dbReference type="RefSeq" id="WP_419191144.1">
    <property type="nucleotide sequence ID" value="NZ_CP036434.1"/>
</dbReference>